<dbReference type="GeneID" id="20250697"/>
<dbReference type="GO" id="GO:0004140">
    <property type="term" value="F:dephospho-CoA kinase activity"/>
    <property type="evidence" value="ECO:0007669"/>
    <property type="project" value="InterPro"/>
</dbReference>
<dbReference type="InterPro" id="IPR027417">
    <property type="entry name" value="P-loop_NTPase"/>
</dbReference>
<dbReference type="EMBL" id="KB200467">
    <property type="protein sequence ID" value="ESP01555.1"/>
    <property type="molecule type" value="Genomic_DNA"/>
</dbReference>
<evidence type="ECO:0000256" key="4">
    <source>
        <dbReference type="ARBA" id="ARBA00044157"/>
    </source>
</evidence>
<reference evidence="6 7" key="1">
    <citation type="journal article" date="2013" name="Nature">
        <title>Insights into bilaterian evolution from three spiralian genomes.</title>
        <authorList>
            <person name="Simakov O."/>
            <person name="Marletaz F."/>
            <person name="Cho S.J."/>
            <person name="Edsinger-Gonzales E."/>
            <person name="Havlak P."/>
            <person name="Hellsten U."/>
            <person name="Kuo D.H."/>
            <person name="Larsson T."/>
            <person name="Lv J."/>
            <person name="Arendt D."/>
            <person name="Savage R."/>
            <person name="Osoegawa K."/>
            <person name="de Jong P."/>
            <person name="Grimwood J."/>
            <person name="Chapman J.A."/>
            <person name="Shapiro H."/>
            <person name="Aerts A."/>
            <person name="Otillar R.P."/>
            <person name="Terry A.Y."/>
            <person name="Boore J.L."/>
            <person name="Grigoriev I.V."/>
            <person name="Lindberg D.R."/>
            <person name="Seaver E.C."/>
            <person name="Weisblat D.A."/>
            <person name="Putnam N.H."/>
            <person name="Rokhsar D.S."/>
        </authorList>
    </citation>
    <scope>NUCLEOTIDE SEQUENCE [LARGE SCALE GENOMIC DNA]</scope>
</reference>
<accession>V4CHG0</accession>
<dbReference type="STRING" id="225164.V4CHG0"/>
<evidence type="ECO:0000256" key="3">
    <source>
        <dbReference type="ARBA" id="ARBA00022840"/>
    </source>
</evidence>
<keyword evidence="5" id="KW-0472">Membrane</keyword>
<dbReference type="SUPFAM" id="SSF52540">
    <property type="entry name" value="P-loop containing nucleoside triphosphate hydrolases"/>
    <property type="match status" value="1"/>
</dbReference>
<dbReference type="GO" id="GO:0005524">
    <property type="term" value="F:ATP binding"/>
    <property type="evidence" value="ECO:0007669"/>
    <property type="project" value="UniProtKB-KW"/>
</dbReference>
<dbReference type="FunFam" id="3.40.50.300:FF:000485">
    <property type="entry name" value="Dephospho-CoA kinase CAB5"/>
    <property type="match status" value="1"/>
</dbReference>
<keyword evidence="5" id="KW-0812">Transmembrane</keyword>
<dbReference type="HAMAP" id="MF_00376">
    <property type="entry name" value="Dephospho_CoA_kinase"/>
    <property type="match status" value="1"/>
</dbReference>
<evidence type="ECO:0000256" key="1">
    <source>
        <dbReference type="ARBA" id="ARBA00009018"/>
    </source>
</evidence>
<dbReference type="RefSeq" id="XP_009047726.1">
    <property type="nucleotide sequence ID" value="XM_009049478.1"/>
</dbReference>
<evidence type="ECO:0000256" key="5">
    <source>
        <dbReference type="SAM" id="Phobius"/>
    </source>
</evidence>
<dbReference type="HOGENOM" id="CLU_057180_0_0_1"/>
<dbReference type="OrthoDB" id="247245at2759"/>
<dbReference type="Gene3D" id="3.40.50.300">
    <property type="entry name" value="P-loop containing nucleotide triphosphate hydrolases"/>
    <property type="match status" value="1"/>
</dbReference>
<keyword evidence="3" id="KW-0067">ATP-binding</keyword>
<dbReference type="OMA" id="CQMDIEQ"/>
<proteinExistence type="inferred from homology"/>
<feature type="transmembrane region" description="Helical" evidence="5">
    <location>
        <begin position="205"/>
        <end position="227"/>
    </location>
</feature>
<dbReference type="InterPro" id="IPR001977">
    <property type="entry name" value="Depp_CoAkinase"/>
</dbReference>
<keyword evidence="2" id="KW-0547">Nucleotide-binding</keyword>
<dbReference type="PANTHER" id="PTHR10695">
    <property type="entry name" value="DEPHOSPHO-COA KINASE-RELATED"/>
    <property type="match status" value="1"/>
</dbReference>
<dbReference type="Pfam" id="PF01121">
    <property type="entry name" value="CoaE"/>
    <property type="match status" value="1"/>
</dbReference>
<dbReference type="KEGG" id="lgi:LOTGIDRAFT_238247"/>
<dbReference type="PANTHER" id="PTHR10695:SF46">
    <property type="entry name" value="BIFUNCTIONAL COENZYME A SYNTHASE-RELATED"/>
    <property type="match status" value="1"/>
</dbReference>
<dbReference type="CTD" id="20250697"/>
<comment type="similarity">
    <text evidence="1">Belongs to the CoaE family.</text>
</comment>
<organism evidence="6 7">
    <name type="scientific">Lottia gigantea</name>
    <name type="common">Giant owl limpet</name>
    <dbReference type="NCBI Taxonomy" id="225164"/>
    <lineage>
        <taxon>Eukaryota</taxon>
        <taxon>Metazoa</taxon>
        <taxon>Spiralia</taxon>
        <taxon>Lophotrochozoa</taxon>
        <taxon>Mollusca</taxon>
        <taxon>Gastropoda</taxon>
        <taxon>Patellogastropoda</taxon>
        <taxon>Lottioidea</taxon>
        <taxon>Lottiidae</taxon>
        <taxon>Lottia</taxon>
    </lineage>
</organism>
<name>V4CHG0_LOTGI</name>
<evidence type="ECO:0000313" key="7">
    <source>
        <dbReference type="Proteomes" id="UP000030746"/>
    </source>
</evidence>
<dbReference type="Proteomes" id="UP000030746">
    <property type="component" value="Unassembled WGS sequence"/>
</dbReference>
<dbReference type="CDD" id="cd02022">
    <property type="entry name" value="DPCK"/>
    <property type="match status" value="1"/>
</dbReference>
<dbReference type="NCBIfam" id="TIGR00152">
    <property type="entry name" value="dephospho-CoA kinase"/>
    <property type="match status" value="1"/>
</dbReference>
<sequence>MFLIGLTGGIASGKSTVSEMFRRLGSAVIDADKVAREVVLPGKPAWKKIKQIFGEEFILDNGSVDRDKLGQVIFNDDKKRKLLNSITHPEIQKNIIWKCVWLLITGHQFVILDLPLLFETGNMLPYLTFTVVVSCSTDQQIKRLMSRNNLTREEAINRIDIQMPLTQKCHLAAAVIDNSGERDLTEKQVVDWFKRFCASRAHWKVRILIFLAFVVLWGFYKFILGFFR</sequence>
<keyword evidence="7" id="KW-1185">Reference proteome</keyword>
<gene>
    <name evidence="6" type="ORF">LOTGIDRAFT_238247</name>
</gene>
<dbReference type="GO" id="GO:0005737">
    <property type="term" value="C:cytoplasm"/>
    <property type="evidence" value="ECO:0007669"/>
    <property type="project" value="UniProtKB-ARBA"/>
</dbReference>
<protein>
    <recommendedName>
        <fullName evidence="4">Dephospho-CoA kinase domain-containing protein</fullName>
    </recommendedName>
</protein>
<dbReference type="AlphaFoldDB" id="V4CHG0"/>
<keyword evidence="5" id="KW-1133">Transmembrane helix</keyword>
<evidence type="ECO:0000313" key="6">
    <source>
        <dbReference type="EMBL" id="ESP01555.1"/>
    </source>
</evidence>
<dbReference type="PROSITE" id="PS51219">
    <property type="entry name" value="DPCK"/>
    <property type="match status" value="1"/>
</dbReference>
<evidence type="ECO:0000256" key="2">
    <source>
        <dbReference type="ARBA" id="ARBA00022741"/>
    </source>
</evidence>
<dbReference type="GO" id="GO:0015937">
    <property type="term" value="P:coenzyme A biosynthetic process"/>
    <property type="evidence" value="ECO:0007669"/>
    <property type="project" value="InterPro"/>
</dbReference>